<comment type="caution">
    <text evidence="8">The sequence shown here is derived from an EMBL/GenBank/DDBJ whole genome shotgun (WGS) entry which is preliminary data.</text>
</comment>
<dbReference type="Pfam" id="PF04055">
    <property type="entry name" value="Radical_SAM"/>
    <property type="match status" value="1"/>
</dbReference>
<evidence type="ECO:0000256" key="2">
    <source>
        <dbReference type="ARBA" id="ARBA00022485"/>
    </source>
</evidence>
<evidence type="ECO:0000256" key="3">
    <source>
        <dbReference type="ARBA" id="ARBA00022691"/>
    </source>
</evidence>
<dbReference type="AlphaFoldDB" id="A0A1F6GNP4"/>
<proteinExistence type="predicted"/>
<dbReference type="SFLD" id="SFLDS00029">
    <property type="entry name" value="Radical_SAM"/>
    <property type="match status" value="1"/>
</dbReference>
<dbReference type="InterPro" id="IPR051198">
    <property type="entry name" value="BchE-like"/>
</dbReference>
<dbReference type="GO" id="GO:0003824">
    <property type="term" value="F:catalytic activity"/>
    <property type="evidence" value="ECO:0007669"/>
    <property type="project" value="InterPro"/>
</dbReference>
<dbReference type="PANTHER" id="PTHR43409:SF7">
    <property type="entry name" value="BLL1977 PROTEIN"/>
    <property type="match status" value="1"/>
</dbReference>
<dbReference type="GO" id="GO:0032324">
    <property type="term" value="P:molybdopterin cofactor biosynthetic process"/>
    <property type="evidence" value="ECO:0007669"/>
    <property type="project" value="UniProtKB-ARBA"/>
</dbReference>
<evidence type="ECO:0000256" key="5">
    <source>
        <dbReference type="ARBA" id="ARBA00023004"/>
    </source>
</evidence>
<dbReference type="GO" id="GO:0005829">
    <property type="term" value="C:cytosol"/>
    <property type="evidence" value="ECO:0007669"/>
    <property type="project" value="TreeGrafter"/>
</dbReference>
<protein>
    <recommendedName>
        <fullName evidence="7">Radical SAM core domain-containing protein</fullName>
    </recommendedName>
</protein>
<dbReference type="PANTHER" id="PTHR43409">
    <property type="entry name" value="ANAEROBIC MAGNESIUM-PROTOPORPHYRIN IX MONOMETHYL ESTER CYCLASE-RELATED"/>
    <property type="match status" value="1"/>
</dbReference>
<dbReference type="Proteomes" id="UP000177583">
    <property type="component" value="Unassembled WGS sequence"/>
</dbReference>
<dbReference type="InterPro" id="IPR023404">
    <property type="entry name" value="rSAM_horseshoe"/>
</dbReference>
<keyword evidence="2" id="KW-0004">4Fe-4S</keyword>
<dbReference type="GO" id="GO:0051539">
    <property type="term" value="F:4 iron, 4 sulfur cluster binding"/>
    <property type="evidence" value="ECO:0007669"/>
    <property type="project" value="UniProtKB-KW"/>
</dbReference>
<keyword evidence="3" id="KW-0949">S-adenosyl-L-methionine</keyword>
<evidence type="ECO:0000256" key="1">
    <source>
        <dbReference type="ARBA" id="ARBA00001966"/>
    </source>
</evidence>
<accession>A0A1F6GNP4</accession>
<dbReference type="InterPro" id="IPR058240">
    <property type="entry name" value="rSAM_sf"/>
</dbReference>
<dbReference type="EMBL" id="MFNF01000055">
    <property type="protein sequence ID" value="OGG99687.1"/>
    <property type="molecule type" value="Genomic_DNA"/>
</dbReference>
<evidence type="ECO:0000313" key="8">
    <source>
        <dbReference type="EMBL" id="OGG99687.1"/>
    </source>
</evidence>
<keyword evidence="4" id="KW-0479">Metal-binding</keyword>
<dbReference type="InterPro" id="IPR000385">
    <property type="entry name" value="MoaA_NifB_PqqE_Fe-S-bd_CS"/>
</dbReference>
<evidence type="ECO:0000313" key="9">
    <source>
        <dbReference type="Proteomes" id="UP000177583"/>
    </source>
</evidence>
<dbReference type="InterPro" id="IPR006638">
    <property type="entry name" value="Elp3/MiaA/NifB-like_rSAM"/>
</dbReference>
<dbReference type="Gene3D" id="3.80.30.20">
    <property type="entry name" value="tm_1862 like domain"/>
    <property type="match status" value="1"/>
</dbReference>
<name>A0A1F6GNP4_9PROT</name>
<dbReference type="PROSITE" id="PS51918">
    <property type="entry name" value="RADICAL_SAM"/>
    <property type="match status" value="1"/>
</dbReference>
<feature type="domain" description="Radical SAM core" evidence="7">
    <location>
        <begin position="189"/>
        <end position="401"/>
    </location>
</feature>
<dbReference type="SMART" id="SM00729">
    <property type="entry name" value="Elp3"/>
    <property type="match status" value="1"/>
</dbReference>
<keyword evidence="5" id="KW-0408">Iron</keyword>
<gene>
    <name evidence="8" type="ORF">A2557_05985</name>
</gene>
<evidence type="ECO:0000259" key="7">
    <source>
        <dbReference type="PROSITE" id="PS51918"/>
    </source>
</evidence>
<dbReference type="SFLD" id="SFLDG01082">
    <property type="entry name" value="B12-binding_domain_containing"/>
    <property type="match status" value="1"/>
</dbReference>
<comment type="cofactor">
    <cofactor evidence="1">
        <name>[4Fe-4S] cluster</name>
        <dbReference type="ChEBI" id="CHEBI:49883"/>
    </cofactor>
</comment>
<dbReference type="SUPFAM" id="SSF102114">
    <property type="entry name" value="Radical SAM enzymes"/>
    <property type="match status" value="1"/>
</dbReference>
<organism evidence="8 9">
    <name type="scientific">Candidatus Lambdaproteobacteria bacterium RIFOXYD2_FULL_56_26</name>
    <dbReference type="NCBI Taxonomy" id="1817773"/>
    <lineage>
        <taxon>Bacteria</taxon>
        <taxon>Pseudomonadati</taxon>
        <taxon>Pseudomonadota</taxon>
        <taxon>Candidatus Lambdaproteobacteria</taxon>
    </lineage>
</organism>
<evidence type="ECO:0000256" key="6">
    <source>
        <dbReference type="ARBA" id="ARBA00023014"/>
    </source>
</evidence>
<reference evidence="8 9" key="1">
    <citation type="journal article" date="2016" name="Nat. Commun.">
        <title>Thousands of microbial genomes shed light on interconnected biogeochemical processes in an aquifer system.</title>
        <authorList>
            <person name="Anantharaman K."/>
            <person name="Brown C.T."/>
            <person name="Hug L.A."/>
            <person name="Sharon I."/>
            <person name="Castelle C.J."/>
            <person name="Probst A.J."/>
            <person name="Thomas B.C."/>
            <person name="Singh A."/>
            <person name="Wilkins M.J."/>
            <person name="Karaoz U."/>
            <person name="Brodie E.L."/>
            <person name="Williams K.H."/>
            <person name="Hubbard S.S."/>
            <person name="Banfield J.F."/>
        </authorList>
    </citation>
    <scope>NUCLEOTIDE SEQUENCE [LARGE SCALE GENOMIC DNA]</scope>
</reference>
<keyword evidence="6" id="KW-0411">Iron-sulfur</keyword>
<sequence length="459" mass="51424">MKILLLVPPSPDHKRIIRNIDCSHEAKADYLWQPNDLMLISALAKAEDEVRFVDGTADRMSREEFFTTLGHESWDLFVFCLSSAAWASDFGYFQETRALFPMTPAYVLGDIFLEKPYQEIILKEAEGIVILPHQCDLTAMAAPGEKNRPLPGVMTQVGQNVLGPPTKPVYSELGSPRHELFLKPGYIFPFARHYKYATVTLMWGCPFSCSYCSDAHFPPVVRTPESVLSELESLEKLGVKELFFADKTFGFPQKNSMPLLEAMAKRFKFSWSCYFHPQHYDPVLLDAMVAAGCHTLIIGVDSANLDSLSVYKRHVSENKLLGLVRHADKKKVDVCADFIIGLAHETLEDVKLTLDFALSLPLDYASFNIAAPLPGSVIRQEALESGLLTIGSEGFDTLGHSGVLASAKIDSAALLKLRRKAVLKFYLRPSYLWRRLSRLSSLEHLTIQMRQAVGLFTKS</sequence>
<dbReference type="InterPro" id="IPR007197">
    <property type="entry name" value="rSAM"/>
</dbReference>
<dbReference type="CDD" id="cd01335">
    <property type="entry name" value="Radical_SAM"/>
    <property type="match status" value="1"/>
</dbReference>
<evidence type="ECO:0000256" key="4">
    <source>
        <dbReference type="ARBA" id="ARBA00022723"/>
    </source>
</evidence>
<dbReference type="PROSITE" id="PS01305">
    <property type="entry name" value="MOAA_NIFB_PQQE"/>
    <property type="match status" value="1"/>
</dbReference>
<dbReference type="GO" id="GO:0046872">
    <property type="term" value="F:metal ion binding"/>
    <property type="evidence" value="ECO:0007669"/>
    <property type="project" value="UniProtKB-KW"/>
</dbReference>